<dbReference type="InterPro" id="IPR006680">
    <property type="entry name" value="Amidohydro-rel"/>
</dbReference>
<evidence type="ECO:0000313" key="2">
    <source>
        <dbReference type="EMBL" id="BBH19214.1"/>
    </source>
</evidence>
<name>A0A3G9J7A6_9BACL</name>
<accession>A0A3G9J7A6</accession>
<dbReference type="RefSeq" id="WP_125653596.1">
    <property type="nucleotide sequence ID" value="NZ_AP019308.1"/>
</dbReference>
<evidence type="ECO:0000256" key="1">
    <source>
        <dbReference type="ARBA" id="ARBA00038310"/>
    </source>
</evidence>
<dbReference type="SUPFAM" id="SSF51556">
    <property type="entry name" value="Metallo-dependent hydrolases"/>
    <property type="match status" value="1"/>
</dbReference>
<dbReference type="InterPro" id="IPR032466">
    <property type="entry name" value="Metal_Hydrolase"/>
</dbReference>
<proteinExistence type="inferred from homology"/>
<dbReference type="Proteomes" id="UP000275368">
    <property type="component" value="Chromosome"/>
</dbReference>
<dbReference type="PANTHER" id="PTHR43569:SF2">
    <property type="entry name" value="AMIDOHYDROLASE-RELATED DOMAIN-CONTAINING PROTEIN"/>
    <property type="match status" value="1"/>
</dbReference>
<organism evidence="2 3">
    <name type="scientific">Paenibacillus baekrokdamisoli</name>
    <dbReference type="NCBI Taxonomy" id="1712516"/>
    <lineage>
        <taxon>Bacteria</taxon>
        <taxon>Bacillati</taxon>
        <taxon>Bacillota</taxon>
        <taxon>Bacilli</taxon>
        <taxon>Bacillales</taxon>
        <taxon>Paenibacillaceae</taxon>
        <taxon>Paenibacillus</taxon>
    </lineage>
</organism>
<protein>
    <submittedName>
        <fullName evidence="2">Amidohydrolase</fullName>
    </submittedName>
</protein>
<dbReference type="GO" id="GO:0016787">
    <property type="term" value="F:hydrolase activity"/>
    <property type="evidence" value="ECO:0007669"/>
    <property type="project" value="UniProtKB-KW"/>
</dbReference>
<dbReference type="OrthoDB" id="5450317at2"/>
<dbReference type="AlphaFoldDB" id="A0A3G9J7A6"/>
<comment type="similarity">
    <text evidence="1">Belongs to the metallo-dependent hydrolases superfamily.</text>
</comment>
<dbReference type="EMBL" id="AP019308">
    <property type="protein sequence ID" value="BBH19214.1"/>
    <property type="molecule type" value="Genomic_DNA"/>
</dbReference>
<dbReference type="Gene3D" id="3.20.20.140">
    <property type="entry name" value="Metal-dependent hydrolases"/>
    <property type="match status" value="1"/>
</dbReference>
<dbReference type="InterPro" id="IPR052350">
    <property type="entry name" value="Metallo-dep_Lactonases"/>
</dbReference>
<dbReference type="PANTHER" id="PTHR43569">
    <property type="entry name" value="AMIDOHYDROLASE"/>
    <property type="match status" value="1"/>
</dbReference>
<dbReference type="KEGG" id="pbk:Back11_05590"/>
<sequence length="278" mass="32240">MRIDAHQHYWKTARGDYGWLTPEQGILYADYMPEQLHETLAGYGFERTIVVQAAPTLEETEFMLALYEKYDSIAGVVGWLDLASPEFGEQYAKFRKHQGFVGFRPMLQDLPDQWIIQTQVMANLELVVRDEFPIDLQLRPRHLPYMLEALRVFPTLRAVIDHAAKPFIAEKTLDPWKMQMTEMAAYPNVMCKLSGLVTEANQQAWSWEDLVPYVHHVVEVFGTDRIMFGSDWPVCLTTCSYQEVYDVLLKALPPYMSQDDHDALFGGNVKRFYDLRCT</sequence>
<keyword evidence="3" id="KW-1185">Reference proteome</keyword>
<reference evidence="2 3" key="1">
    <citation type="submission" date="2018-11" db="EMBL/GenBank/DDBJ databases">
        <title>Complete genome sequence of Paenibacillus baekrokdamisoli strain KCTC 33723.</title>
        <authorList>
            <person name="Kang S.W."/>
            <person name="Lee K.C."/>
            <person name="Kim K.K."/>
            <person name="Kim J.S."/>
            <person name="Kim D.S."/>
            <person name="Ko S.H."/>
            <person name="Yang S.H."/>
            <person name="Lee J.S."/>
        </authorList>
    </citation>
    <scope>NUCLEOTIDE SEQUENCE [LARGE SCALE GENOMIC DNA]</scope>
    <source>
        <strain evidence="2 3">KCTC 33723</strain>
    </source>
</reference>
<dbReference type="Pfam" id="PF04909">
    <property type="entry name" value="Amidohydro_2"/>
    <property type="match status" value="1"/>
</dbReference>
<evidence type="ECO:0000313" key="3">
    <source>
        <dbReference type="Proteomes" id="UP000275368"/>
    </source>
</evidence>
<keyword evidence="2" id="KW-0378">Hydrolase</keyword>
<gene>
    <name evidence="2" type="ORF">Back11_05590</name>
</gene>